<gene>
    <name evidence="1" type="ORF">L6452_06382</name>
</gene>
<dbReference type="EMBL" id="CM042048">
    <property type="protein sequence ID" value="KAI3758810.1"/>
    <property type="molecule type" value="Genomic_DNA"/>
</dbReference>
<reference evidence="2" key="1">
    <citation type="journal article" date="2022" name="Mol. Ecol. Resour.">
        <title>The genomes of chicory, endive, great burdock and yacon provide insights into Asteraceae palaeo-polyploidization history and plant inulin production.</title>
        <authorList>
            <person name="Fan W."/>
            <person name="Wang S."/>
            <person name="Wang H."/>
            <person name="Wang A."/>
            <person name="Jiang F."/>
            <person name="Liu H."/>
            <person name="Zhao H."/>
            <person name="Xu D."/>
            <person name="Zhang Y."/>
        </authorList>
    </citation>
    <scope>NUCLEOTIDE SEQUENCE [LARGE SCALE GENOMIC DNA]</scope>
    <source>
        <strain evidence="2">cv. Niubang</strain>
    </source>
</reference>
<dbReference type="Proteomes" id="UP001055879">
    <property type="component" value="Linkage Group LG02"/>
</dbReference>
<comment type="caution">
    <text evidence="1">The sequence shown here is derived from an EMBL/GenBank/DDBJ whole genome shotgun (WGS) entry which is preliminary data.</text>
</comment>
<sequence>MKSKKEDETNCDEISFGETGCDEEKKGYSNLEKKKNNMISYLLNKFCQNPSSGNCQNLRKTSITGLQQDPLFKETVEGRAKPTKREEGF</sequence>
<name>A0ACB9EJG4_ARCLA</name>
<organism evidence="1 2">
    <name type="scientific">Arctium lappa</name>
    <name type="common">Greater burdock</name>
    <name type="synonym">Lappa major</name>
    <dbReference type="NCBI Taxonomy" id="4217"/>
    <lineage>
        <taxon>Eukaryota</taxon>
        <taxon>Viridiplantae</taxon>
        <taxon>Streptophyta</taxon>
        <taxon>Embryophyta</taxon>
        <taxon>Tracheophyta</taxon>
        <taxon>Spermatophyta</taxon>
        <taxon>Magnoliopsida</taxon>
        <taxon>eudicotyledons</taxon>
        <taxon>Gunneridae</taxon>
        <taxon>Pentapetalae</taxon>
        <taxon>asterids</taxon>
        <taxon>campanulids</taxon>
        <taxon>Asterales</taxon>
        <taxon>Asteraceae</taxon>
        <taxon>Carduoideae</taxon>
        <taxon>Cardueae</taxon>
        <taxon>Arctiinae</taxon>
        <taxon>Arctium</taxon>
    </lineage>
</organism>
<evidence type="ECO:0000313" key="2">
    <source>
        <dbReference type="Proteomes" id="UP001055879"/>
    </source>
</evidence>
<reference evidence="1 2" key="2">
    <citation type="journal article" date="2022" name="Mol. Ecol. Resour.">
        <title>The genomes of chicory, endive, great burdock and yacon provide insights into Asteraceae paleo-polyploidization history and plant inulin production.</title>
        <authorList>
            <person name="Fan W."/>
            <person name="Wang S."/>
            <person name="Wang H."/>
            <person name="Wang A."/>
            <person name="Jiang F."/>
            <person name="Liu H."/>
            <person name="Zhao H."/>
            <person name="Xu D."/>
            <person name="Zhang Y."/>
        </authorList>
    </citation>
    <scope>NUCLEOTIDE SEQUENCE [LARGE SCALE GENOMIC DNA]</scope>
    <source>
        <strain evidence="2">cv. Niubang</strain>
    </source>
</reference>
<proteinExistence type="predicted"/>
<accession>A0ACB9EJG4</accession>
<protein>
    <submittedName>
        <fullName evidence="1">Uncharacterized protein</fullName>
    </submittedName>
</protein>
<keyword evidence="2" id="KW-1185">Reference proteome</keyword>
<evidence type="ECO:0000313" key="1">
    <source>
        <dbReference type="EMBL" id="KAI3758810.1"/>
    </source>
</evidence>